<evidence type="ECO:0000313" key="2">
    <source>
        <dbReference type="Proteomes" id="UP000815325"/>
    </source>
</evidence>
<gene>
    <name evidence="1" type="ORF">DUNSADRAFT_16416</name>
</gene>
<dbReference type="EMBL" id="MU070192">
    <property type="protein sequence ID" value="KAF5829194.1"/>
    <property type="molecule type" value="Genomic_DNA"/>
</dbReference>
<protein>
    <recommendedName>
        <fullName evidence="3">Secreted protein</fullName>
    </recommendedName>
</protein>
<accession>A0ABQ7G3K7</accession>
<evidence type="ECO:0008006" key="3">
    <source>
        <dbReference type="Google" id="ProtNLM"/>
    </source>
</evidence>
<proteinExistence type="predicted"/>
<organism evidence="1 2">
    <name type="scientific">Dunaliella salina</name>
    <name type="common">Green alga</name>
    <name type="synonym">Protococcus salinus</name>
    <dbReference type="NCBI Taxonomy" id="3046"/>
    <lineage>
        <taxon>Eukaryota</taxon>
        <taxon>Viridiplantae</taxon>
        <taxon>Chlorophyta</taxon>
        <taxon>core chlorophytes</taxon>
        <taxon>Chlorophyceae</taxon>
        <taxon>CS clade</taxon>
        <taxon>Chlamydomonadales</taxon>
        <taxon>Dunaliellaceae</taxon>
        <taxon>Dunaliella</taxon>
    </lineage>
</organism>
<name>A0ABQ7G3K7_DUNSA</name>
<dbReference type="Proteomes" id="UP000815325">
    <property type="component" value="Unassembled WGS sequence"/>
</dbReference>
<reference evidence="1" key="1">
    <citation type="submission" date="2017-08" db="EMBL/GenBank/DDBJ databases">
        <authorList>
            <person name="Polle J.E."/>
            <person name="Barry K."/>
            <person name="Cushman J."/>
            <person name="Schmutz J."/>
            <person name="Tran D."/>
            <person name="Hathwaick L.T."/>
            <person name="Yim W.C."/>
            <person name="Jenkins J."/>
            <person name="Mckie-Krisberg Z.M."/>
            <person name="Prochnik S."/>
            <person name="Lindquist E."/>
            <person name="Dockter R.B."/>
            <person name="Adam C."/>
            <person name="Molina H."/>
            <person name="Bunkerborg J."/>
            <person name="Jin E."/>
            <person name="Buchheim M."/>
            <person name="Magnuson J."/>
        </authorList>
    </citation>
    <scope>NUCLEOTIDE SEQUENCE</scope>
    <source>
        <strain evidence="1">CCAP 19/18</strain>
    </source>
</reference>
<evidence type="ECO:0000313" key="1">
    <source>
        <dbReference type="EMBL" id="KAF5829194.1"/>
    </source>
</evidence>
<comment type="caution">
    <text evidence="1">The sequence shown here is derived from an EMBL/GenBank/DDBJ whole genome shotgun (WGS) entry which is preliminary data.</text>
</comment>
<keyword evidence="2" id="KW-1185">Reference proteome</keyword>
<sequence length="145" mass="15898">MYIPASVLQRVGCSLVPAAWCPLPLCSFTRTNKLQLWERVLASSGLASLDPHTAALTASGLAGPVHLQLLNCILMRAFSAYPEAACVKYTFLVPPWLFGWSHKWGFLGKEICVLAVNAFHPDMEFCSPSEGQAPTRCIYIPVFAQ</sequence>